<reference evidence="2" key="1">
    <citation type="submission" date="2013-10" db="EMBL/GenBank/DDBJ databases">
        <title>Genome sequencing of Onchocerca volvulus.</title>
        <authorList>
            <person name="Cotton J."/>
            <person name="Tsai J."/>
            <person name="Stanley E."/>
            <person name="Tracey A."/>
            <person name="Holroyd N."/>
            <person name="Lustigman S."/>
            <person name="Berriman M."/>
        </authorList>
    </citation>
    <scope>NUCLEOTIDE SEQUENCE</scope>
</reference>
<evidence type="ECO:0000313" key="1">
    <source>
        <dbReference type="EnsemblMetazoa" id="OVOC11645.1"/>
    </source>
</evidence>
<sequence>MLLFRSSSETIVFLLKTQAGDNLLLKFIFHVCVKTIRNGLVQLPTKLEKELIDLKNKISKLNRFCLQTELAMTHLEALVIVADTDADIASVKSDLRKEKAKINNFLKFSNNILDVGHTPSALNQDELRLQDQFNLEKERMEEVALEEFLSCRENED</sequence>
<reference evidence="1" key="2">
    <citation type="submission" date="2022-06" db="UniProtKB">
        <authorList>
            <consortium name="EnsemblMetazoa"/>
        </authorList>
    </citation>
    <scope>IDENTIFICATION</scope>
</reference>
<evidence type="ECO:0000313" key="2">
    <source>
        <dbReference type="Proteomes" id="UP000024404"/>
    </source>
</evidence>
<organism evidence="1 2">
    <name type="scientific">Onchocerca volvulus</name>
    <dbReference type="NCBI Taxonomy" id="6282"/>
    <lineage>
        <taxon>Eukaryota</taxon>
        <taxon>Metazoa</taxon>
        <taxon>Ecdysozoa</taxon>
        <taxon>Nematoda</taxon>
        <taxon>Chromadorea</taxon>
        <taxon>Rhabditida</taxon>
        <taxon>Spirurina</taxon>
        <taxon>Spiruromorpha</taxon>
        <taxon>Filarioidea</taxon>
        <taxon>Onchocercidae</taxon>
        <taxon>Onchocerca</taxon>
    </lineage>
</organism>
<evidence type="ECO:0008006" key="3">
    <source>
        <dbReference type="Google" id="ProtNLM"/>
    </source>
</evidence>
<dbReference type="AlphaFoldDB" id="A0A8R1TLB3"/>
<dbReference type="EnsemblMetazoa" id="OVOC11645.1">
    <property type="protein sequence ID" value="OVOC11645.1"/>
    <property type="gene ID" value="WBGene00248454"/>
</dbReference>
<name>A0A8R1TLB3_ONCVO</name>
<dbReference type="EMBL" id="CMVM020000002">
    <property type="status" value="NOT_ANNOTATED_CDS"/>
    <property type="molecule type" value="Genomic_DNA"/>
</dbReference>
<protein>
    <recommendedName>
        <fullName evidence="3">VPS37 C-terminal domain-containing protein</fullName>
    </recommendedName>
</protein>
<accession>A0A8R1TLB3</accession>
<dbReference type="Proteomes" id="UP000024404">
    <property type="component" value="Unassembled WGS sequence"/>
</dbReference>
<proteinExistence type="predicted"/>
<keyword evidence="2" id="KW-1185">Reference proteome</keyword>